<feature type="compositionally biased region" description="Basic and acidic residues" evidence="1">
    <location>
        <begin position="593"/>
        <end position="602"/>
    </location>
</feature>
<dbReference type="Proteomes" id="UP000275267">
    <property type="component" value="Unassembled WGS sequence"/>
</dbReference>
<dbReference type="Pfam" id="PF20235">
    <property type="entry name" value="PIR2-like_helical"/>
    <property type="match status" value="2"/>
</dbReference>
<feature type="domain" description="PIR2-like helical" evidence="2">
    <location>
        <begin position="387"/>
        <end position="502"/>
    </location>
</feature>
<feature type="region of interest" description="Disordered" evidence="1">
    <location>
        <begin position="281"/>
        <end position="302"/>
    </location>
</feature>
<dbReference type="PANTHER" id="PTHR33120:SF42">
    <property type="entry name" value="OS12G0105000 PROTEIN"/>
    <property type="match status" value="1"/>
</dbReference>
<dbReference type="OrthoDB" id="688214at2759"/>
<sequence>MWLDSTLPSQQDRRACANVADPLPAAPSKKNPQIVVEEEEASWLPSKGSDLQGEEKRPPLDETSLTDGNKIRRAIEEYYDEAARRLPLDEMPKLRGCIHAGGHCFGLGDPVTNIILNSIALLRGEHPPPPPSLTPTGGWFEIASRSHRGLRAFMTAYFRHLSITQAQRYLCLASHDLSLAIELVHHDRSSGRHRPLLPDGGKMQAALRVAALEAHHPAPDVLAGLMTARYPSDLLYPIMGVMQQQKPLSTDQVREIMKLLASQWPPTPSLANTGFWFHRDSDSSRTTAPRGDREGTLLEFSTPVGEDGDLMAQICIKRTQDHFHSHRPHEYISKLMFRNADTMNKLSNLRMAVNEAGGKHGLPALDRDDAYPCEHMRRYLKMHLLETIHAAYIKALARLPSSAWSARLLHALLVAGHCYGPLDCVSNVILNTIWYSIAFPLAQGAEIQLPQGILCTRALSRMESCSLTGMVAILRGTYSLDNKAICMSDHEAFGFLNRCNCNFMDIIYLSSSDIPFGAAAKAAKHPKQWRAQSVVQGAADRASRRPPDARPPAAPAACWANAPRAPPAGAVRRPAQPAAAAHPACLRQPPPAHPRDRPERPTIRRPAAGLQQLAA</sequence>
<dbReference type="EMBL" id="PQIB02000014">
    <property type="protein sequence ID" value="RLM69651.1"/>
    <property type="molecule type" value="Genomic_DNA"/>
</dbReference>
<feature type="region of interest" description="Disordered" evidence="1">
    <location>
        <begin position="534"/>
        <end position="615"/>
    </location>
</feature>
<reference evidence="4" key="1">
    <citation type="journal article" date="2019" name="Nat. Commun.">
        <title>The genome of broomcorn millet.</title>
        <authorList>
            <person name="Zou C."/>
            <person name="Miki D."/>
            <person name="Li D."/>
            <person name="Tang Q."/>
            <person name="Xiao L."/>
            <person name="Rajput S."/>
            <person name="Deng P."/>
            <person name="Jia W."/>
            <person name="Huang R."/>
            <person name="Zhang M."/>
            <person name="Sun Y."/>
            <person name="Hu J."/>
            <person name="Fu X."/>
            <person name="Schnable P.S."/>
            <person name="Li F."/>
            <person name="Zhang H."/>
            <person name="Feng B."/>
            <person name="Zhu X."/>
            <person name="Liu R."/>
            <person name="Schnable J.C."/>
            <person name="Zhu J.-K."/>
            <person name="Zhang H."/>
        </authorList>
    </citation>
    <scope>NUCLEOTIDE SEQUENCE [LARGE SCALE GENOMIC DNA]</scope>
</reference>
<feature type="compositionally biased region" description="Low complexity" evidence="1">
    <location>
        <begin position="555"/>
        <end position="584"/>
    </location>
</feature>
<evidence type="ECO:0000259" key="2">
    <source>
        <dbReference type="Pfam" id="PF20235"/>
    </source>
</evidence>
<dbReference type="AlphaFoldDB" id="A0A3L6Q3A8"/>
<comment type="caution">
    <text evidence="3">The sequence shown here is derived from an EMBL/GenBank/DDBJ whole genome shotgun (WGS) entry which is preliminary data.</text>
</comment>
<evidence type="ECO:0000313" key="3">
    <source>
        <dbReference type="EMBL" id="RLM69651.1"/>
    </source>
</evidence>
<keyword evidence="4" id="KW-1185">Reference proteome</keyword>
<proteinExistence type="predicted"/>
<feature type="region of interest" description="Disordered" evidence="1">
    <location>
        <begin position="1"/>
        <end position="65"/>
    </location>
</feature>
<organism evidence="3 4">
    <name type="scientific">Panicum miliaceum</name>
    <name type="common">Proso millet</name>
    <name type="synonym">Broomcorn millet</name>
    <dbReference type="NCBI Taxonomy" id="4540"/>
    <lineage>
        <taxon>Eukaryota</taxon>
        <taxon>Viridiplantae</taxon>
        <taxon>Streptophyta</taxon>
        <taxon>Embryophyta</taxon>
        <taxon>Tracheophyta</taxon>
        <taxon>Spermatophyta</taxon>
        <taxon>Magnoliopsida</taxon>
        <taxon>Liliopsida</taxon>
        <taxon>Poales</taxon>
        <taxon>Poaceae</taxon>
        <taxon>PACMAD clade</taxon>
        <taxon>Panicoideae</taxon>
        <taxon>Panicodae</taxon>
        <taxon>Paniceae</taxon>
        <taxon>Panicinae</taxon>
        <taxon>Panicum</taxon>
        <taxon>Panicum sect. Panicum</taxon>
    </lineage>
</organism>
<feature type="domain" description="PIR2-like helical" evidence="2">
    <location>
        <begin position="74"/>
        <end position="184"/>
    </location>
</feature>
<dbReference type="PANTHER" id="PTHR33120">
    <property type="entry name" value="EXPRESSED PROTEIN-RELATED"/>
    <property type="match status" value="1"/>
</dbReference>
<gene>
    <name evidence="3" type="ORF">C2845_PM17G06890</name>
</gene>
<protein>
    <recommendedName>
        <fullName evidence="2">PIR2-like helical domain-containing protein</fullName>
    </recommendedName>
</protein>
<name>A0A3L6Q3A8_PANMI</name>
<accession>A0A3L6Q3A8</accession>
<feature type="compositionally biased region" description="Polar residues" evidence="1">
    <location>
        <begin position="1"/>
        <end position="10"/>
    </location>
</feature>
<evidence type="ECO:0000256" key="1">
    <source>
        <dbReference type="SAM" id="MobiDB-lite"/>
    </source>
</evidence>
<evidence type="ECO:0000313" key="4">
    <source>
        <dbReference type="Proteomes" id="UP000275267"/>
    </source>
</evidence>
<dbReference type="InterPro" id="IPR046527">
    <property type="entry name" value="PIR2-like_helical"/>
</dbReference>